<reference evidence="3" key="1">
    <citation type="journal article" date="2019" name="Int. J. Syst. Evol. Microbiol.">
        <title>The Global Catalogue of Microorganisms (GCM) 10K type strain sequencing project: providing services to taxonomists for standard genome sequencing and annotation.</title>
        <authorList>
            <consortium name="The Broad Institute Genomics Platform"/>
            <consortium name="The Broad Institute Genome Sequencing Center for Infectious Disease"/>
            <person name="Wu L."/>
            <person name="Ma J."/>
        </authorList>
    </citation>
    <scope>NUCLEOTIDE SEQUENCE [LARGE SCALE GENOMIC DNA]</scope>
    <source>
        <strain evidence="3">JCM 10083</strain>
    </source>
</reference>
<evidence type="ECO:0000313" key="3">
    <source>
        <dbReference type="Proteomes" id="UP001596514"/>
    </source>
</evidence>
<gene>
    <name evidence="2" type="ORF">ACFQVD_28410</name>
</gene>
<comment type="caution">
    <text evidence="2">The sequence shown here is derived from an EMBL/GenBank/DDBJ whole genome shotgun (WGS) entry which is preliminary data.</text>
</comment>
<keyword evidence="3" id="KW-1185">Reference proteome</keyword>
<organism evidence="2 3">
    <name type="scientific">Streptosporangium amethystogenes subsp. fukuiense</name>
    <dbReference type="NCBI Taxonomy" id="698418"/>
    <lineage>
        <taxon>Bacteria</taxon>
        <taxon>Bacillati</taxon>
        <taxon>Actinomycetota</taxon>
        <taxon>Actinomycetes</taxon>
        <taxon>Streptosporangiales</taxon>
        <taxon>Streptosporangiaceae</taxon>
        <taxon>Streptosporangium</taxon>
    </lineage>
</organism>
<evidence type="ECO:0000313" key="2">
    <source>
        <dbReference type="EMBL" id="MFC7604042.1"/>
    </source>
</evidence>
<proteinExistence type="predicted"/>
<dbReference type="EMBL" id="JBHTEE010000001">
    <property type="protein sequence ID" value="MFC7604042.1"/>
    <property type="molecule type" value="Genomic_DNA"/>
</dbReference>
<dbReference type="SUPFAM" id="SSF55729">
    <property type="entry name" value="Acyl-CoA N-acyltransferases (Nat)"/>
    <property type="match status" value="1"/>
</dbReference>
<sequence>MSSSLESQPSSTLLLREVLAYAGATGPDLLDEALEEALSEVSAARCRVYVLVDLARPVDDPPVAGALVEVGQPDRDARLRALVVALPHRGRGLGRRLLGDLLTEMRADGVQLVRYRVAAADPGTFSLLGSSGFVAADRTPIATCRYDGPAIEALAVAWLVREL</sequence>
<dbReference type="GO" id="GO:0016746">
    <property type="term" value="F:acyltransferase activity"/>
    <property type="evidence" value="ECO:0007669"/>
    <property type="project" value="UniProtKB-KW"/>
</dbReference>
<name>A0ABW2T6K3_9ACTN</name>
<dbReference type="InterPro" id="IPR016181">
    <property type="entry name" value="Acyl_CoA_acyltransferase"/>
</dbReference>
<dbReference type="Pfam" id="PF00583">
    <property type="entry name" value="Acetyltransf_1"/>
    <property type="match status" value="1"/>
</dbReference>
<dbReference type="RefSeq" id="WP_343978650.1">
    <property type="nucleotide sequence ID" value="NZ_BAAAGK010000167.1"/>
</dbReference>
<protein>
    <submittedName>
        <fullName evidence="2">GNAT family N-acetyltransferase</fullName>
        <ecNumber evidence="2">2.3.1.-</ecNumber>
    </submittedName>
</protein>
<dbReference type="Proteomes" id="UP001596514">
    <property type="component" value="Unassembled WGS sequence"/>
</dbReference>
<dbReference type="Gene3D" id="3.40.630.30">
    <property type="match status" value="1"/>
</dbReference>
<evidence type="ECO:0000259" key="1">
    <source>
        <dbReference type="Pfam" id="PF00583"/>
    </source>
</evidence>
<dbReference type="InterPro" id="IPR000182">
    <property type="entry name" value="GNAT_dom"/>
</dbReference>
<feature type="domain" description="N-acetyltransferase" evidence="1">
    <location>
        <begin position="59"/>
        <end position="114"/>
    </location>
</feature>
<accession>A0ABW2T6K3</accession>
<keyword evidence="2" id="KW-0808">Transferase</keyword>
<dbReference type="EC" id="2.3.1.-" evidence="2"/>
<keyword evidence="2" id="KW-0012">Acyltransferase</keyword>